<dbReference type="EMBL" id="QZJF01000018">
    <property type="protein sequence ID" value="RJR26674.1"/>
    <property type="molecule type" value="Genomic_DNA"/>
</dbReference>
<dbReference type="GO" id="GO:0016787">
    <property type="term" value="F:hydrolase activity"/>
    <property type="evidence" value="ECO:0007669"/>
    <property type="project" value="UniProtKB-KW"/>
</dbReference>
<dbReference type="PANTHER" id="PTHR30619:SF7">
    <property type="entry name" value="BETA-LACTAMASE DOMAIN PROTEIN"/>
    <property type="match status" value="1"/>
</dbReference>
<dbReference type="InterPro" id="IPR012854">
    <property type="entry name" value="Cu_amine_oxidase-like_N"/>
</dbReference>
<dbReference type="Gene3D" id="3.60.15.10">
    <property type="entry name" value="Ribonuclease Z/Hydroxyacylglutathione hydrolase-like"/>
    <property type="match status" value="1"/>
</dbReference>
<dbReference type="Pfam" id="PF12836">
    <property type="entry name" value="HHH_3"/>
    <property type="match status" value="1"/>
</dbReference>
<sequence length="479" mass="50694">MRRWALSVCLTLFLVLVLALPAMAAPKVFVDGTALTYQVPPRMEQGTTLVPLRGIFESLGATVVWDGATQTVKASKGSTQIQLKIGSTTAYRNGQAVTLAVPGKVINGSTLVPLRFVSEALGADVKWDGPSQTITITSTVSTPSGSITTKIHFIDVSQGDAIYIELPNNVDILIDAGDVGYGDTVVNYLKSRNVDDIEILIATHPHADHIGGLPAVFAAYDVELVVDSGVDHTTQAFTRYDSGVKSAGGTYQKAANQSWIFGSCKFEVLGPTKTYSDLNNASVITKLTCPGASFIFTGDAEADGEGAILHKNLDATILKVGHHGSRTSTTDAFLARVSPEVAVIMVGVDNRYGHPHAETLAKLGAAGITIYRTDLHGSVVISLTNAGYSVTTQRSVAQPTVQPAPVQPSPSSDTTGSKINLNTASLDELQLITHIGLARAEEIIRLRPFRSLDDLSRVSGIGPSRLADIKAQGVAYVQD</sequence>
<dbReference type="SUPFAM" id="SSF47781">
    <property type="entry name" value="RuvA domain 2-like"/>
    <property type="match status" value="1"/>
</dbReference>
<feature type="signal peptide" evidence="2">
    <location>
        <begin position="1"/>
        <end position="24"/>
    </location>
</feature>
<reference evidence="4 5" key="1">
    <citation type="journal article" date="2017" name="ISME J.">
        <title>Energy and carbon metabolisms in a deep terrestrial subsurface fluid microbial community.</title>
        <authorList>
            <person name="Momper L."/>
            <person name="Jungbluth S.P."/>
            <person name="Lee M.D."/>
            <person name="Amend J.P."/>
        </authorList>
    </citation>
    <scope>NUCLEOTIDE SEQUENCE [LARGE SCALE GENOMIC DNA]</scope>
    <source>
        <strain evidence="4">SURF_46</strain>
    </source>
</reference>
<dbReference type="SMART" id="SM00849">
    <property type="entry name" value="Lactamase_B"/>
    <property type="match status" value="1"/>
</dbReference>
<dbReference type="InterPro" id="IPR035681">
    <property type="entry name" value="ComA-like_MBL"/>
</dbReference>
<dbReference type="Proteomes" id="UP000265540">
    <property type="component" value="Unassembled WGS sequence"/>
</dbReference>
<keyword evidence="4" id="KW-0378">Hydrolase</keyword>
<dbReference type="AlphaFoldDB" id="A0A3A4ZBL8"/>
<dbReference type="Gene3D" id="3.30.457.10">
    <property type="entry name" value="Copper amine oxidase-like, N-terminal domain"/>
    <property type="match status" value="1"/>
</dbReference>
<dbReference type="InterPro" id="IPR036866">
    <property type="entry name" value="RibonucZ/Hydroxyglut_hydro"/>
</dbReference>
<organism evidence="4 5">
    <name type="scientific">candidate division WWE3 bacterium</name>
    <dbReference type="NCBI Taxonomy" id="2053526"/>
    <lineage>
        <taxon>Bacteria</taxon>
        <taxon>Katanobacteria</taxon>
    </lineage>
</organism>
<dbReference type="Pfam" id="PF00753">
    <property type="entry name" value="Lactamase_B"/>
    <property type="match status" value="1"/>
</dbReference>
<dbReference type="InterPro" id="IPR010994">
    <property type="entry name" value="RuvA_2-like"/>
</dbReference>
<feature type="compositionally biased region" description="Low complexity" evidence="1">
    <location>
        <begin position="395"/>
        <end position="412"/>
    </location>
</feature>
<accession>A0A3A4ZBL8</accession>
<dbReference type="SUPFAM" id="SSF56281">
    <property type="entry name" value="Metallo-hydrolase/oxidoreductase"/>
    <property type="match status" value="1"/>
</dbReference>
<feature type="chain" id="PRO_5017256742" evidence="2">
    <location>
        <begin position="25"/>
        <end position="479"/>
    </location>
</feature>
<dbReference type="InterPro" id="IPR052159">
    <property type="entry name" value="Competence_DNA_uptake"/>
</dbReference>
<evidence type="ECO:0000313" key="4">
    <source>
        <dbReference type="EMBL" id="RJR26674.1"/>
    </source>
</evidence>
<dbReference type="SUPFAM" id="SSF55383">
    <property type="entry name" value="Copper amine oxidase, domain N"/>
    <property type="match status" value="1"/>
</dbReference>
<dbReference type="InterPro" id="IPR001279">
    <property type="entry name" value="Metallo-B-lactamas"/>
</dbReference>
<dbReference type="PANTHER" id="PTHR30619">
    <property type="entry name" value="DNA INTERNALIZATION/COMPETENCE PROTEIN COMEC/REC2"/>
    <property type="match status" value="1"/>
</dbReference>
<feature type="region of interest" description="Disordered" evidence="1">
    <location>
        <begin position="394"/>
        <end position="418"/>
    </location>
</feature>
<keyword evidence="2" id="KW-0732">Signal</keyword>
<name>A0A3A4ZBL8_UNCKA</name>
<evidence type="ECO:0000256" key="2">
    <source>
        <dbReference type="SAM" id="SignalP"/>
    </source>
</evidence>
<evidence type="ECO:0000313" key="5">
    <source>
        <dbReference type="Proteomes" id="UP000265540"/>
    </source>
</evidence>
<proteinExistence type="predicted"/>
<comment type="caution">
    <text evidence="4">The sequence shown here is derived from an EMBL/GenBank/DDBJ whole genome shotgun (WGS) entry which is preliminary data.</text>
</comment>
<evidence type="ECO:0000256" key="1">
    <source>
        <dbReference type="SAM" id="MobiDB-lite"/>
    </source>
</evidence>
<dbReference type="CDD" id="cd07731">
    <property type="entry name" value="ComA-like_MBL-fold"/>
    <property type="match status" value="1"/>
</dbReference>
<dbReference type="Gene3D" id="1.10.150.320">
    <property type="entry name" value="Photosystem II 12 kDa extrinsic protein"/>
    <property type="match status" value="1"/>
</dbReference>
<dbReference type="InterPro" id="IPR036582">
    <property type="entry name" value="Mao_N_sf"/>
</dbReference>
<evidence type="ECO:0000259" key="3">
    <source>
        <dbReference type="SMART" id="SM00849"/>
    </source>
</evidence>
<protein>
    <submittedName>
        <fullName evidence="4">MBL fold metallo-hydrolase</fullName>
    </submittedName>
</protein>
<gene>
    <name evidence="4" type="ORF">C4561_04690</name>
</gene>
<dbReference type="Pfam" id="PF07833">
    <property type="entry name" value="Cu_amine_oxidN1"/>
    <property type="match status" value="1"/>
</dbReference>
<feature type="domain" description="Metallo-beta-lactamase" evidence="3">
    <location>
        <begin position="158"/>
        <end position="348"/>
    </location>
</feature>